<evidence type="ECO:0000256" key="4">
    <source>
        <dbReference type="ARBA" id="ARBA00022452"/>
    </source>
</evidence>
<dbReference type="InterPro" id="IPR051544">
    <property type="entry name" value="TPS_OM_transporter"/>
</dbReference>
<dbReference type="InterPro" id="IPR034746">
    <property type="entry name" value="POTRA"/>
</dbReference>
<comment type="caution">
    <text evidence="12">The sequence shown here is derived from an EMBL/GenBank/DDBJ whole genome shotgun (WGS) entry which is preliminary data.</text>
</comment>
<comment type="subcellular location">
    <subcellularLocation>
        <location evidence="1">Cell outer membrane</location>
    </subcellularLocation>
</comment>
<comment type="similarity">
    <text evidence="2">Belongs to the TPS (TC 1.B.20) family.</text>
</comment>
<accession>A0ABM8R320</accession>
<feature type="transmembrane region" description="Helical" evidence="10">
    <location>
        <begin position="40"/>
        <end position="60"/>
    </location>
</feature>
<dbReference type="PANTHER" id="PTHR34597:SF3">
    <property type="entry name" value="OUTER MEMBRANE TRANSPORTER CDIB"/>
    <property type="match status" value="1"/>
</dbReference>
<feature type="region of interest" description="Disordered" evidence="9">
    <location>
        <begin position="1"/>
        <end position="33"/>
    </location>
</feature>
<dbReference type="Pfam" id="PF08479">
    <property type="entry name" value="POTRA_2"/>
    <property type="match status" value="1"/>
</dbReference>
<evidence type="ECO:0000259" key="11">
    <source>
        <dbReference type="PROSITE" id="PS51779"/>
    </source>
</evidence>
<dbReference type="EMBL" id="CAJNBJ010000002">
    <property type="protein sequence ID" value="CAE6730173.1"/>
    <property type="molecule type" value="Genomic_DNA"/>
</dbReference>
<feature type="domain" description="POTRA" evidence="11">
    <location>
        <begin position="108"/>
        <end position="183"/>
    </location>
</feature>
<reference evidence="12 13" key="1">
    <citation type="submission" date="2021-02" db="EMBL/GenBank/DDBJ databases">
        <authorList>
            <person name="Han P."/>
        </authorList>
    </citation>
    <scope>NUCLEOTIDE SEQUENCE [LARGE SCALE GENOMIC DNA]</scope>
    <source>
        <strain evidence="12">Candidatus Nitrospira sp. ZN2</strain>
    </source>
</reference>
<keyword evidence="8" id="KW-0998">Cell outer membrane</keyword>
<dbReference type="RefSeq" id="WP_246507524.1">
    <property type="nucleotide sequence ID" value="NZ_CAJNBJ010000002.1"/>
</dbReference>
<dbReference type="PANTHER" id="PTHR34597">
    <property type="entry name" value="SLR1661 PROTEIN"/>
    <property type="match status" value="1"/>
</dbReference>
<keyword evidence="3" id="KW-0813">Transport</keyword>
<feature type="compositionally biased region" description="Pro residues" evidence="9">
    <location>
        <begin position="68"/>
        <end position="85"/>
    </location>
</feature>
<evidence type="ECO:0000256" key="2">
    <source>
        <dbReference type="ARBA" id="ARBA00009055"/>
    </source>
</evidence>
<dbReference type="Pfam" id="PF03865">
    <property type="entry name" value="ShlB"/>
    <property type="match status" value="1"/>
</dbReference>
<proteinExistence type="inferred from homology"/>
<keyword evidence="5 10" id="KW-0812">Transmembrane</keyword>
<name>A0ABM8R320_9BACT</name>
<evidence type="ECO:0000313" key="12">
    <source>
        <dbReference type="EMBL" id="CAE6730173.1"/>
    </source>
</evidence>
<keyword evidence="6" id="KW-0653">Protein transport</keyword>
<protein>
    <submittedName>
        <fullName evidence="12">ShlB/FhaC/HecB family hemolysin secretion/activation protein</fullName>
    </submittedName>
</protein>
<evidence type="ECO:0000256" key="7">
    <source>
        <dbReference type="ARBA" id="ARBA00023136"/>
    </source>
</evidence>
<dbReference type="Gene3D" id="2.40.160.50">
    <property type="entry name" value="membrane protein fhac: a member of the omp85/tpsb transporter family"/>
    <property type="match status" value="1"/>
</dbReference>
<dbReference type="InterPro" id="IPR013686">
    <property type="entry name" value="Polypept-transport_assoc_ShlB"/>
</dbReference>
<dbReference type="PROSITE" id="PS51779">
    <property type="entry name" value="POTRA"/>
    <property type="match status" value="1"/>
</dbReference>
<keyword evidence="10" id="KW-1133">Transmembrane helix</keyword>
<sequence length="602" mass="66204">MACVRDSGGQESVSNDVERDLDGIGGSRPVRNGGAQATKVWPLTLGGSLVALVLLFGWGGPAQSQLIPLPPKPPQLPTAPPPVQPPALEVPSPRPPGTLEQAVTGPKIMVREIRLVGNTAFTSQQLAEVTAPYTNRELTAEDLEALRLALTYHYINHGYVTSGAVIPEQDVADGTLTMQIMEGKLAEIHIEDTKWFRPSYFQSRINLAAGPPLNVTELEERLQLLQANPRIERLNAELLPGVVRGESTLNARVKEANPFKAWLEFNNYQSPNVGAEQGFVTLAHRNLLGFGDTLSLQYGRSAGVNPMLNFRYEVPVNAHDTTVAVQYRRFDFAVTEDPFEALDIKNKAQIFGVSVRHPVYRKLDREFAVSFTGEHERNESSVSGVPTELVAGSPGGKFRVTALRFGQEYAQRSANQVFSASSRFSVGVGAFGATANGDKNLPDARFFSWLGQAQVIRQLPWMRTQLVGRGVVQLSNDHLFPLEQMAVGGRYSVRGYREFTLIRDNAAMGSIEARVPVYTTKAGVDSVFLAPFFDFGHGWQSTVATPNSPPQTLASVGIGAIWNFWRGSHFEIYWGKQLRKFDTERGNLQDHGVHLQLVVEAF</sequence>
<evidence type="ECO:0000256" key="5">
    <source>
        <dbReference type="ARBA" id="ARBA00022692"/>
    </source>
</evidence>
<evidence type="ECO:0000256" key="1">
    <source>
        <dbReference type="ARBA" id="ARBA00004442"/>
    </source>
</evidence>
<keyword evidence="4" id="KW-1134">Transmembrane beta strand</keyword>
<dbReference type="Proteomes" id="UP000675880">
    <property type="component" value="Unassembled WGS sequence"/>
</dbReference>
<organism evidence="12 13">
    <name type="scientific">Nitrospira defluvii</name>
    <dbReference type="NCBI Taxonomy" id="330214"/>
    <lineage>
        <taxon>Bacteria</taxon>
        <taxon>Pseudomonadati</taxon>
        <taxon>Nitrospirota</taxon>
        <taxon>Nitrospiria</taxon>
        <taxon>Nitrospirales</taxon>
        <taxon>Nitrospiraceae</taxon>
        <taxon>Nitrospira</taxon>
    </lineage>
</organism>
<evidence type="ECO:0000256" key="10">
    <source>
        <dbReference type="SAM" id="Phobius"/>
    </source>
</evidence>
<dbReference type="Gene3D" id="3.10.20.310">
    <property type="entry name" value="membrane protein fhac"/>
    <property type="match status" value="1"/>
</dbReference>
<evidence type="ECO:0000313" key="13">
    <source>
        <dbReference type="Proteomes" id="UP000675880"/>
    </source>
</evidence>
<evidence type="ECO:0000256" key="6">
    <source>
        <dbReference type="ARBA" id="ARBA00022927"/>
    </source>
</evidence>
<keyword evidence="13" id="KW-1185">Reference proteome</keyword>
<gene>
    <name evidence="12" type="ORF">NSPZN2_100322</name>
</gene>
<evidence type="ECO:0000256" key="8">
    <source>
        <dbReference type="ARBA" id="ARBA00023237"/>
    </source>
</evidence>
<feature type="region of interest" description="Disordered" evidence="9">
    <location>
        <begin position="66"/>
        <end position="94"/>
    </location>
</feature>
<evidence type="ECO:0000256" key="9">
    <source>
        <dbReference type="SAM" id="MobiDB-lite"/>
    </source>
</evidence>
<keyword evidence="7 10" id="KW-0472">Membrane</keyword>
<dbReference type="InterPro" id="IPR005565">
    <property type="entry name" value="Hemolysn_activator_HlyB_C"/>
</dbReference>
<evidence type="ECO:0000256" key="3">
    <source>
        <dbReference type="ARBA" id="ARBA00022448"/>
    </source>
</evidence>